<evidence type="ECO:0000313" key="3">
    <source>
        <dbReference type="EMBL" id="KAL3062097.1"/>
    </source>
</evidence>
<dbReference type="AlphaFoldDB" id="A0ABD2H6W6"/>
<proteinExistence type="predicted"/>
<comment type="caution">
    <text evidence="3">The sequence shown here is derived from an EMBL/GenBank/DDBJ whole genome shotgun (WGS) entry which is preliminary data.</text>
</comment>
<organism evidence="3 4">
    <name type="scientific">Pagothenia borchgrevinki</name>
    <name type="common">Bald rockcod</name>
    <name type="synonym">Trematomus borchgrevinki</name>
    <dbReference type="NCBI Taxonomy" id="8213"/>
    <lineage>
        <taxon>Eukaryota</taxon>
        <taxon>Metazoa</taxon>
        <taxon>Chordata</taxon>
        <taxon>Craniata</taxon>
        <taxon>Vertebrata</taxon>
        <taxon>Euteleostomi</taxon>
        <taxon>Actinopterygii</taxon>
        <taxon>Neopterygii</taxon>
        <taxon>Teleostei</taxon>
        <taxon>Neoteleostei</taxon>
        <taxon>Acanthomorphata</taxon>
        <taxon>Eupercaria</taxon>
        <taxon>Perciformes</taxon>
        <taxon>Notothenioidei</taxon>
        <taxon>Nototheniidae</taxon>
        <taxon>Pagothenia</taxon>
    </lineage>
</organism>
<accession>A0ABD2H6W6</accession>
<sequence length="274" mass="31209">MRHVSSNFTVKDGRLFYIGSNQQYMRLVILSEEEKLSALTECHDNAGTGNHNGLRGTRNRVIAGYYWSTLKTDVTNWVRCCHRCQLDDPMKTQPPVLHSIKVKAAWEVVGLDLIGPLRETANENKYVMTMTDLYTKWVAAEPLTSKTAAEVSAAVVKKMYTFGMVRKIITDQGKEFVNQLNENIFEVLGIQHSVSSAYHPQTNDQDERTNQNVKRALRKYVNNNHNDWDIHLPAVVYGINTALQASTKHTPLYLMFNRHPRLPEVMNACPMGVE</sequence>
<dbReference type="FunFam" id="3.30.420.10:FF:000032">
    <property type="entry name" value="Retrovirus-related Pol polyprotein from transposon 297-like Protein"/>
    <property type="match status" value="1"/>
</dbReference>
<gene>
    <name evidence="3" type="ORF">OYC64_010081</name>
</gene>
<dbReference type="InterPro" id="IPR050951">
    <property type="entry name" value="Retrovirus_Pol_polyprotein"/>
</dbReference>
<dbReference type="InterPro" id="IPR012337">
    <property type="entry name" value="RNaseH-like_sf"/>
</dbReference>
<dbReference type="Gene3D" id="3.30.420.10">
    <property type="entry name" value="Ribonuclease H-like superfamily/Ribonuclease H"/>
    <property type="match status" value="1"/>
</dbReference>
<dbReference type="Pfam" id="PF17921">
    <property type="entry name" value="Integrase_H2C2"/>
    <property type="match status" value="1"/>
</dbReference>
<dbReference type="SUPFAM" id="SSF53098">
    <property type="entry name" value="Ribonuclease H-like"/>
    <property type="match status" value="1"/>
</dbReference>
<dbReference type="EMBL" id="JBIYXZ010002072">
    <property type="protein sequence ID" value="KAL3062097.1"/>
    <property type="molecule type" value="Genomic_DNA"/>
</dbReference>
<dbReference type="PROSITE" id="PS50994">
    <property type="entry name" value="INTEGRASE"/>
    <property type="match status" value="1"/>
</dbReference>
<dbReference type="InterPro" id="IPR001584">
    <property type="entry name" value="Integrase_cat-core"/>
</dbReference>
<reference evidence="3 4" key="1">
    <citation type="journal article" date="2022" name="G3 (Bethesda)">
        <title>Evaluating Illumina-, Nanopore-, and PacBio-based genome assembly strategies with the bald notothen, Trematomus borchgrevinki.</title>
        <authorList>
            <person name="Rayamajhi N."/>
            <person name="Cheng C.C."/>
            <person name="Catchen J.M."/>
        </authorList>
    </citation>
    <scope>NUCLEOTIDE SEQUENCE [LARGE SCALE GENOMIC DNA]</scope>
    <source>
        <strain evidence="3">AGRC-2024</strain>
    </source>
</reference>
<evidence type="ECO:0000313" key="4">
    <source>
        <dbReference type="Proteomes" id="UP001619887"/>
    </source>
</evidence>
<dbReference type="InterPro" id="IPR041588">
    <property type="entry name" value="Integrase_H2C2"/>
</dbReference>
<dbReference type="Proteomes" id="UP001619887">
    <property type="component" value="Unassembled WGS sequence"/>
</dbReference>
<dbReference type="Gene3D" id="1.10.340.70">
    <property type="match status" value="1"/>
</dbReference>
<evidence type="ECO:0000259" key="2">
    <source>
        <dbReference type="PROSITE" id="PS50994"/>
    </source>
</evidence>
<dbReference type="PANTHER" id="PTHR37984:SF5">
    <property type="entry name" value="PROTEIN NYNRIN-LIKE"/>
    <property type="match status" value="1"/>
</dbReference>
<feature type="domain" description="Integrase catalytic" evidence="2">
    <location>
        <begin position="90"/>
        <end position="259"/>
    </location>
</feature>
<dbReference type="Pfam" id="PF00665">
    <property type="entry name" value="rve"/>
    <property type="match status" value="1"/>
</dbReference>
<dbReference type="InterPro" id="IPR036397">
    <property type="entry name" value="RNaseH_sf"/>
</dbReference>
<reference evidence="3 4" key="2">
    <citation type="journal article" date="2024" name="G3 (Bethesda)">
        <title>The genome of the cryopelagic Antarctic bald notothen, Trematomus borchgrevinki.</title>
        <authorList>
            <person name="Rayamajhi N."/>
            <person name="Rivera-Colon A.G."/>
            <person name="Minhas B.F."/>
            <person name="Cheng C.C."/>
            <person name="Catchen J.M."/>
        </authorList>
    </citation>
    <scope>NUCLEOTIDE SEQUENCE [LARGE SCALE GENOMIC DNA]</scope>
    <source>
        <strain evidence="3">AGRC-2024</strain>
    </source>
</reference>
<keyword evidence="4" id="KW-1185">Reference proteome</keyword>
<dbReference type="PANTHER" id="PTHR37984">
    <property type="entry name" value="PROTEIN CBG26694"/>
    <property type="match status" value="1"/>
</dbReference>
<name>A0ABD2H6W6_PAGBO</name>
<protein>
    <recommendedName>
        <fullName evidence="1">Gypsy retrotransposon integrase-like protein 1</fullName>
    </recommendedName>
</protein>
<evidence type="ECO:0000256" key="1">
    <source>
        <dbReference type="ARBA" id="ARBA00039658"/>
    </source>
</evidence>